<organism evidence="10 11">
    <name type="scientific">Actinoalloteichus fjordicus</name>
    <dbReference type="NCBI Taxonomy" id="1612552"/>
    <lineage>
        <taxon>Bacteria</taxon>
        <taxon>Bacillati</taxon>
        <taxon>Actinomycetota</taxon>
        <taxon>Actinomycetes</taxon>
        <taxon>Pseudonocardiales</taxon>
        <taxon>Pseudonocardiaceae</taxon>
        <taxon>Actinoalloteichus</taxon>
    </lineage>
</organism>
<dbReference type="PROSITE" id="PS51078">
    <property type="entry name" value="ICLR_ED"/>
    <property type="match status" value="1"/>
</dbReference>
<dbReference type="InterPro" id="IPR014757">
    <property type="entry name" value="Tscrpt_reg_IclR_C"/>
</dbReference>
<sequence>MSPDDPDQIASGQRGPAPTGPAQAGGVQSVERGIRLLELLADAGGEMTLSRLAEAAGLPMPTIHRLLGTLVQCGYVRRRPDRRYALGSRLIRLGETAGRALGTWARPRLAELTEATGETANLAVLEGSQLVYVAQAPSPHSMRMFTEVGRRVPAHSTAVGKAVLALLPEEQALDLVRSAGMPAQTEHTITTPDALIDELRQIRRTGHAIDAQEQELGVRCLAVAVPTADTPTAVSVSGPQDRMQRIGEAALLPALRRAAEAVAEELTGRGQRGTRS</sequence>
<dbReference type="SUPFAM" id="SSF46785">
    <property type="entry name" value="Winged helix' DNA-binding domain"/>
    <property type="match status" value="1"/>
</dbReference>
<feature type="compositionally biased region" description="Low complexity" evidence="7">
    <location>
        <begin position="12"/>
        <end position="27"/>
    </location>
</feature>
<dbReference type="PANTHER" id="PTHR30136:SF24">
    <property type="entry name" value="HTH-TYPE TRANSCRIPTIONAL REPRESSOR ALLR"/>
    <property type="match status" value="1"/>
</dbReference>
<evidence type="ECO:0000256" key="1">
    <source>
        <dbReference type="ARBA" id="ARBA00022798"/>
    </source>
</evidence>
<dbReference type="Pfam" id="PF09339">
    <property type="entry name" value="HTH_IclR"/>
    <property type="match status" value="1"/>
</dbReference>
<keyword evidence="2" id="KW-0805">Transcription regulation</keyword>
<keyword evidence="11" id="KW-1185">Reference proteome</keyword>
<name>A0AAC9LGX5_9PSEU</name>
<feature type="region of interest" description="Disordered" evidence="7">
    <location>
        <begin position="1"/>
        <end position="27"/>
    </location>
</feature>
<dbReference type="Pfam" id="PF01614">
    <property type="entry name" value="IclR_C"/>
    <property type="match status" value="1"/>
</dbReference>
<comment type="function">
    <text evidence="5">May be an activator protein for the gylABX operon.</text>
</comment>
<evidence type="ECO:0000256" key="2">
    <source>
        <dbReference type="ARBA" id="ARBA00023015"/>
    </source>
</evidence>
<dbReference type="EMBL" id="CP016076">
    <property type="protein sequence ID" value="APU17593.1"/>
    <property type="molecule type" value="Genomic_DNA"/>
</dbReference>
<dbReference type="SMART" id="SM00346">
    <property type="entry name" value="HTH_ICLR"/>
    <property type="match status" value="1"/>
</dbReference>
<dbReference type="FunFam" id="1.10.10.10:FF:000056">
    <property type="entry name" value="IclR family transcriptional regulator"/>
    <property type="match status" value="1"/>
</dbReference>
<feature type="domain" description="HTH iclR-type" evidence="8">
    <location>
        <begin position="27"/>
        <end position="88"/>
    </location>
</feature>
<dbReference type="PROSITE" id="PS51077">
    <property type="entry name" value="HTH_ICLR"/>
    <property type="match status" value="1"/>
</dbReference>
<evidence type="ECO:0000256" key="3">
    <source>
        <dbReference type="ARBA" id="ARBA00023125"/>
    </source>
</evidence>
<keyword evidence="4" id="KW-0804">Transcription</keyword>
<keyword evidence="1" id="KW-0319">Glycerol metabolism</keyword>
<dbReference type="GO" id="GO:0006071">
    <property type="term" value="P:glycerol metabolic process"/>
    <property type="evidence" value="ECO:0007669"/>
    <property type="project" value="UniProtKB-KW"/>
</dbReference>
<evidence type="ECO:0000313" key="11">
    <source>
        <dbReference type="Proteomes" id="UP000185511"/>
    </source>
</evidence>
<dbReference type="InterPro" id="IPR050707">
    <property type="entry name" value="HTH_MetabolicPath_Reg"/>
</dbReference>
<dbReference type="Proteomes" id="UP000185511">
    <property type="component" value="Chromosome"/>
</dbReference>
<evidence type="ECO:0000259" key="8">
    <source>
        <dbReference type="PROSITE" id="PS51077"/>
    </source>
</evidence>
<evidence type="ECO:0000259" key="9">
    <source>
        <dbReference type="PROSITE" id="PS51078"/>
    </source>
</evidence>
<dbReference type="InterPro" id="IPR036388">
    <property type="entry name" value="WH-like_DNA-bd_sf"/>
</dbReference>
<dbReference type="CDD" id="cd00090">
    <property type="entry name" value="HTH_ARSR"/>
    <property type="match status" value="1"/>
</dbReference>
<dbReference type="InterPro" id="IPR005471">
    <property type="entry name" value="Tscrpt_reg_IclR_N"/>
</dbReference>
<dbReference type="Gene3D" id="3.30.450.40">
    <property type="match status" value="1"/>
</dbReference>
<reference evidence="11" key="1">
    <citation type="submission" date="2016-06" db="EMBL/GenBank/DDBJ databases">
        <title>Complete genome sequence of Actinoalloteichus fjordicus DSM 46855 (=ADI127-17), type strain of the new species Actinoalloteichus fjordicus.</title>
        <authorList>
            <person name="Ruckert C."/>
            <person name="Nouioui I."/>
            <person name="Willmese J."/>
            <person name="van Wezel G."/>
            <person name="Klenk H.-P."/>
            <person name="Kalinowski J."/>
            <person name="Zotchev S.B."/>
        </authorList>
    </citation>
    <scope>NUCLEOTIDE SEQUENCE [LARGE SCALE GENOMIC DNA]</scope>
    <source>
        <strain evidence="11">ADI127-7</strain>
    </source>
</reference>
<dbReference type="RefSeq" id="WP_083683733.1">
    <property type="nucleotide sequence ID" value="NZ_CP016076.1"/>
</dbReference>
<dbReference type="GO" id="GO:0003700">
    <property type="term" value="F:DNA-binding transcription factor activity"/>
    <property type="evidence" value="ECO:0007669"/>
    <property type="project" value="TreeGrafter"/>
</dbReference>
<dbReference type="AlphaFoldDB" id="A0AAC9LGX5"/>
<evidence type="ECO:0000313" key="10">
    <source>
        <dbReference type="EMBL" id="APU17593.1"/>
    </source>
</evidence>
<evidence type="ECO:0000256" key="6">
    <source>
        <dbReference type="ARBA" id="ARBA00070406"/>
    </source>
</evidence>
<proteinExistence type="predicted"/>
<keyword evidence="3" id="KW-0238">DNA-binding</keyword>
<dbReference type="SUPFAM" id="SSF55781">
    <property type="entry name" value="GAF domain-like"/>
    <property type="match status" value="1"/>
</dbReference>
<accession>A0AAC9LGX5</accession>
<dbReference type="KEGG" id="acad:UA74_27960"/>
<dbReference type="InterPro" id="IPR036390">
    <property type="entry name" value="WH_DNA-bd_sf"/>
</dbReference>
<dbReference type="GO" id="GO:0045892">
    <property type="term" value="P:negative regulation of DNA-templated transcription"/>
    <property type="evidence" value="ECO:0007669"/>
    <property type="project" value="TreeGrafter"/>
</dbReference>
<dbReference type="InterPro" id="IPR011991">
    <property type="entry name" value="ArsR-like_HTH"/>
</dbReference>
<feature type="domain" description="IclR-ED" evidence="9">
    <location>
        <begin position="89"/>
        <end position="268"/>
    </location>
</feature>
<dbReference type="InterPro" id="IPR029016">
    <property type="entry name" value="GAF-like_dom_sf"/>
</dbReference>
<gene>
    <name evidence="10" type="ORF">UA74_27960</name>
</gene>
<evidence type="ECO:0000256" key="7">
    <source>
        <dbReference type="SAM" id="MobiDB-lite"/>
    </source>
</evidence>
<dbReference type="PANTHER" id="PTHR30136">
    <property type="entry name" value="HELIX-TURN-HELIX TRANSCRIPTIONAL REGULATOR, ICLR FAMILY"/>
    <property type="match status" value="1"/>
</dbReference>
<dbReference type="Gene3D" id="1.10.10.10">
    <property type="entry name" value="Winged helix-like DNA-binding domain superfamily/Winged helix DNA-binding domain"/>
    <property type="match status" value="1"/>
</dbReference>
<evidence type="ECO:0000256" key="5">
    <source>
        <dbReference type="ARBA" id="ARBA00058938"/>
    </source>
</evidence>
<dbReference type="GO" id="GO:0003677">
    <property type="term" value="F:DNA binding"/>
    <property type="evidence" value="ECO:0007669"/>
    <property type="project" value="UniProtKB-KW"/>
</dbReference>
<protein>
    <recommendedName>
        <fullName evidence="6">Glycerol operon regulatory protein</fullName>
    </recommendedName>
</protein>
<evidence type="ECO:0000256" key="4">
    <source>
        <dbReference type="ARBA" id="ARBA00023163"/>
    </source>
</evidence>